<sequence length="286" mass="31126">MFETRTLPSDLESVRDEYAPGALVLDVAGDFDTIPPEAAENLGLVVESLSPAAYPAEWLPDDSPQQLRRYASSDFTIGMPGDGTVTWSRQTDPPVVLVKYRAKGTPDDFLDFLIAEAFVQAGNDEIPEHFLPFFGERYRDLAAATPLGPSETYQVAAALYEGWVGLHTREAFASWEGDHDRLHEAWVDAGGRLDDRLANLPRLVALGRLSFAEATEFACSAVKHGRDLPAPFSALDTAAYRDHGPSYAVKWAEKTFAQLAADDDADSVDDDDPTADDSGDDAADLT</sequence>
<dbReference type="AlphaFoldDB" id="A0A0K1IP74"/>
<gene>
    <name evidence="2" type="ORF">ABY42_00075</name>
</gene>
<dbReference type="KEGG" id="hgi:ABY42_00075"/>
<evidence type="ECO:0000313" key="2">
    <source>
        <dbReference type="EMBL" id="AKU06214.1"/>
    </source>
</evidence>
<dbReference type="GeneID" id="25244311"/>
<evidence type="ECO:0000256" key="1">
    <source>
        <dbReference type="SAM" id="MobiDB-lite"/>
    </source>
</evidence>
<dbReference type="RefSeq" id="WP_050458407.1">
    <property type="nucleotide sequence ID" value="NZ_CP011947.1"/>
</dbReference>
<dbReference type="EMBL" id="CP011947">
    <property type="protein sequence ID" value="AKU06214.1"/>
    <property type="molecule type" value="Genomic_DNA"/>
</dbReference>
<dbReference type="PATRIC" id="fig|35746.4.peg.15"/>
<accession>A0A0K1IP74</accession>
<name>A0A0K1IP74_HALGI</name>
<proteinExistence type="predicted"/>
<dbReference type="Proteomes" id="UP000066124">
    <property type="component" value="Chromosome"/>
</dbReference>
<reference evidence="3" key="1">
    <citation type="journal article" date="2015" name="J. Biotechnol.">
        <title>Complete genome sequence of Haloferax gibbonsii strain ARA6, a potential producer of polyhydroxyalkanoates and halocins isolated from Araruama, Rio de Janeiro, Brasil.</title>
        <authorList>
            <person name="Pinto L.H."/>
            <person name="D'Alincourt Carvalho-Assef A.P."/>
            <person name="Vieira R.P."/>
            <person name="Clementino M.M."/>
            <person name="Albano R.M."/>
        </authorList>
    </citation>
    <scope>NUCLEOTIDE SEQUENCE [LARGE SCALE GENOMIC DNA]</scope>
    <source>
        <strain evidence="3">ARA6</strain>
    </source>
</reference>
<feature type="region of interest" description="Disordered" evidence="1">
    <location>
        <begin position="262"/>
        <end position="286"/>
    </location>
</feature>
<dbReference type="InterPro" id="IPR055515">
    <property type="entry name" value="DUF7089"/>
</dbReference>
<protein>
    <submittedName>
        <fullName evidence="2">Uncharacterized protein</fullName>
    </submittedName>
</protein>
<organism evidence="2 3">
    <name type="scientific">Haloferax gibbonsii</name>
    <dbReference type="NCBI Taxonomy" id="35746"/>
    <lineage>
        <taxon>Archaea</taxon>
        <taxon>Methanobacteriati</taxon>
        <taxon>Methanobacteriota</taxon>
        <taxon>Stenosarchaea group</taxon>
        <taxon>Halobacteria</taxon>
        <taxon>Halobacteriales</taxon>
        <taxon>Haloferacaceae</taxon>
        <taxon>Haloferax</taxon>
    </lineage>
</organism>
<evidence type="ECO:0000313" key="3">
    <source>
        <dbReference type="Proteomes" id="UP000066124"/>
    </source>
</evidence>
<dbReference type="Pfam" id="PF23363">
    <property type="entry name" value="DUF7089"/>
    <property type="match status" value="1"/>
</dbReference>